<evidence type="ECO:0000259" key="9">
    <source>
        <dbReference type="PROSITE" id="PS51438"/>
    </source>
</evidence>
<feature type="disulfide bond" evidence="7">
    <location>
        <begin position="584"/>
        <end position="593"/>
    </location>
</feature>
<dbReference type="Pfam" id="PF00273">
    <property type="entry name" value="Serum_albumin"/>
    <property type="match status" value="3"/>
</dbReference>
<feature type="disulfide bond" evidence="7">
    <location>
        <begin position="343"/>
        <end position="388"/>
    </location>
</feature>
<feature type="binding site" evidence="6">
    <location>
        <position position="276"/>
    </location>
    <ligand>
        <name>Ca(2+)</name>
        <dbReference type="ChEBI" id="CHEBI:29108"/>
        <label>1</label>
    </ligand>
</feature>
<organism evidence="10 11">
    <name type="scientific">Pogona vitticeps</name>
    <name type="common">central bearded dragon</name>
    <dbReference type="NCBI Taxonomy" id="103695"/>
    <lineage>
        <taxon>Eukaryota</taxon>
        <taxon>Metazoa</taxon>
        <taxon>Chordata</taxon>
        <taxon>Craniata</taxon>
        <taxon>Vertebrata</taxon>
        <taxon>Euteleostomi</taxon>
        <taxon>Lepidosauria</taxon>
        <taxon>Squamata</taxon>
        <taxon>Bifurcata</taxon>
        <taxon>Unidentata</taxon>
        <taxon>Episquamata</taxon>
        <taxon>Toxicofera</taxon>
        <taxon>Iguania</taxon>
        <taxon>Acrodonta</taxon>
        <taxon>Agamidae</taxon>
        <taxon>Amphibolurinae</taxon>
        <taxon>Pogona</taxon>
    </lineage>
</organism>
<evidence type="ECO:0000256" key="5">
    <source>
        <dbReference type="ARBA" id="ARBA00023157"/>
    </source>
</evidence>
<feature type="disulfide bond" evidence="7">
    <location>
        <begin position="464"/>
        <end position="475"/>
    </location>
</feature>
<dbReference type="GO" id="GO:0072562">
    <property type="term" value="C:blood microparticle"/>
    <property type="evidence" value="ECO:0007669"/>
    <property type="project" value="TreeGrafter"/>
</dbReference>
<evidence type="ECO:0000256" key="3">
    <source>
        <dbReference type="ARBA" id="ARBA00022729"/>
    </source>
</evidence>
<dbReference type="Proteomes" id="UP001652642">
    <property type="component" value="Chromosome 6"/>
</dbReference>
<feature type="disulfide bond" evidence="7">
    <location>
        <begin position="305"/>
        <end position="316"/>
    </location>
</feature>
<feature type="disulfide bond" evidence="7">
    <location>
        <begin position="387"/>
        <end position="396"/>
    </location>
</feature>
<evidence type="ECO:0000256" key="8">
    <source>
        <dbReference type="SAM" id="SignalP"/>
    </source>
</evidence>
<keyword evidence="10" id="KW-1185">Reference proteome</keyword>
<keyword evidence="4" id="KW-0677">Repeat</keyword>
<keyword evidence="6" id="KW-0106">Calcium</keyword>
<accession>A0A6J0VBV3</accession>
<evidence type="ECO:0000313" key="11">
    <source>
        <dbReference type="RefSeq" id="XP_020668995.2"/>
    </source>
</evidence>
<dbReference type="InterPro" id="IPR000264">
    <property type="entry name" value="ALB/AFP/VDB"/>
</dbReference>
<evidence type="ECO:0000256" key="1">
    <source>
        <dbReference type="ARBA" id="ARBA00004613"/>
    </source>
</evidence>
<dbReference type="PIRSF" id="PIRSF002520">
    <property type="entry name" value="Serum_albumin_subgroup"/>
    <property type="match status" value="1"/>
</dbReference>
<dbReference type="SUPFAM" id="SSF48552">
    <property type="entry name" value="Serum albumin-like"/>
    <property type="match status" value="3"/>
</dbReference>
<feature type="domain" description="Albumin" evidence="9">
    <location>
        <begin position="214"/>
        <end position="406"/>
    </location>
</feature>
<dbReference type="InterPro" id="IPR020858">
    <property type="entry name" value="Serum_albumin-like"/>
</dbReference>
<name>A0A6J0VBV3_9SAUR</name>
<dbReference type="Gene3D" id="1.10.246.10">
    <property type="match status" value="6"/>
</dbReference>
<feature type="disulfide bond" evidence="7">
    <location>
        <begin position="195"/>
        <end position="204"/>
    </location>
</feature>
<sequence length="612" mass="69746">MKWVTFISCLFLLSFTESKYLSRAYREAEPPTTIKHVSVLSDEHLEKICLVLFSQFIQKGTHEEVHKLVEDTLALAKKCTADEHSDVECTKPLSTVLLDEICHEEGIAAKYGFAPCCTQADPERHECFLTHKNGSRYYISPFPKLDPEATCKQFHDKKVEALNHYIYEAARRQPFTKVVTFLHGEKEYEEVLTECCQVEDKHACFDDKVAAATKRMLKAIGVEKHQCSVLRKFGMESLQGLKIAQMSQKFPKTNFQTIMDISGKIGHIYEECCRGDTLDCMLDRKKLTDYVCSHQDTLSSKLKHCCEGPILERGECIAHAENDDKPADLSPTVREFIDEQAVCQHYVDNKGVHLAKFLYENSRRHDELAAVMLLRVTKGYEELLEKCCATEHPVTCLQEGEQLLNKHFADSTAIVKANCDLYKQLGSYLFQNEFIVRYGRKAPQLTSDKIRALTRRMVGVAADCCHLDGAHRVACAENHVDLALGFLCYLNEQHPVNKQVGKCCDTYTKRRECFTGLGPDPDYVPVPFNTEIVHFHADYCTAKPEEQQEKKQIMLFHIIQHKPDISEEQLATAIVDFTDVVTNCCSKENKEECFNTEIPKLIERTKAALGEQ</sequence>
<keyword evidence="6" id="KW-0862">Zinc</keyword>
<keyword evidence="5 7" id="KW-1015">Disulfide bond</keyword>
<proteinExistence type="predicted"/>
<feature type="disulfide bond" evidence="7">
    <location>
        <begin position="102"/>
        <end position="117"/>
    </location>
</feature>
<dbReference type="GO" id="GO:0046872">
    <property type="term" value="F:metal ion binding"/>
    <property type="evidence" value="ECO:0007669"/>
    <property type="project" value="UniProtKB-KW"/>
</dbReference>
<feature type="disulfide bond" evidence="7">
    <location>
        <begin position="503"/>
        <end position="513"/>
    </location>
</feature>
<dbReference type="KEGG" id="pvt:110089939"/>
<dbReference type="PROSITE" id="PS00212">
    <property type="entry name" value="ALBUMIN_1"/>
    <property type="match status" value="1"/>
</dbReference>
<dbReference type="InterPro" id="IPR021177">
    <property type="entry name" value="Serum_albumin/AFP/Afamin"/>
</dbReference>
<feature type="disulfide bond" evidence="7">
    <location>
        <begin position="227"/>
        <end position="273"/>
    </location>
</feature>
<keyword evidence="2" id="KW-0964">Secreted</keyword>
<evidence type="ECO:0000256" key="2">
    <source>
        <dbReference type="ARBA" id="ARBA00022525"/>
    </source>
</evidence>
<dbReference type="PRINTS" id="PR00802">
    <property type="entry name" value="SERUMALBUMIN"/>
</dbReference>
<feature type="disulfide bond" evidence="7">
    <location>
        <begin position="151"/>
        <end position="196"/>
    </location>
</feature>
<protein>
    <submittedName>
        <fullName evidence="11">Alpha-fetoprotein-like</fullName>
    </submittedName>
</protein>
<feature type="disulfide bond" evidence="7">
    <location>
        <begin position="272"/>
        <end position="280"/>
    </location>
</feature>
<evidence type="ECO:0000256" key="4">
    <source>
        <dbReference type="ARBA" id="ARBA00022737"/>
    </source>
</evidence>
<dbReference type="PANTHER" id="PTHR11385:SF14">
    <property type="entry name" value="AFAMIN"/>
    <property type="match status" value="1"/>
</dbReference>
<dbReference type="RefSeq" id="XP_020668995.2">
    <property type="nucleotide sequence ID" value="XM_020813336.2"/>
</dbReference>
<feature type="disulfide bond" evidence="7">
    <location>
        <begin position="116"/>
        <end position="127"/>
    </location>
</feature>
<keyword evidence="3 8" id="KW-0732">Signal</keyword>
<dbReference type="InterPro" id="IPR020857">
    <property type="entry name" value="Serum_albumin_CS"/>
</dbReference>
<feature type="domain" description="Albumin" evidence="9">
    <location>
        <begin position="21"/>
        <end position="213"/>
    </location>
</feature>
<feature type="domain" description="Albumin" evidence="9">
    <location>
        <begin position="407"/>
        <end position="603"/>
    </location>
</feature>
<feature type="signal peptide" evidence="8">
    <location>
        <begin position="1"/>
        <end position="18"/>
    </location>
</feature>
<comment type="subcellular location">
    <subcellularLocation>
        <location evidence="1">Secreted</location>
    </subcellularLocation>
</comment>
<feature type="chain" id="PRO_5047319372" evidence="8">
    <location>
        <begin position="19"/>
        <end position="612"/>
    </location>
</feature>
<evidence type="ECO:0000256" key="6">
    <source>
        <dbReference type="PIRSR" id="PIRSR002520-1"/>
    </source>
</evidence>
<dbReference type="PRINTS" id="PR00803">
    <property type="entry name" value="AFETOPROTEIN"/>
</dbReference>
<dbReference type="InterPro" id="IPR014760">
    <property type="entry name" value="Serum_albumin_N"/>
</dbReference>
<feature type="binding site" evidence="6">
    <location>
        <position position="271"/>
    </location>
    <ligand>
        <name>Zn(2+)</name>
        <dbReference type="ChEBI" id="CHEBI:29105"/>
    </ligand>
</feature>
<dbReference type="GO" id="GO:0005737">
    <property type="term" value="C:cytoplasm"/>
    <property type="evidence" value="ECO:0007669"/>
    <property type="project" value="TreeGrafter"/>
</dbReference>
<gene>
    <name evidence="11" type="primary">LOC110089939</name>
</gene>
<dbReference type="CDD" id="cd00015">
    <property type="entry name" value="ALBUMIN"/>
    <property type="match status" value="2"/>
</dbReference>
<dbReference type="SMART" id="SM00103">
    <property type="entry name" value="ALBUMIN"/>
    <property type="match status" value="3"/>
</dbReference>
<reference evidence="11" key="1">
    <citation type="submission" date="2025-08" db="UniProtKB">
        <authorList>
            <consortium name="RefSeq"/>
        </authorList>
    </citation>
    <scope>IDENTIFICATION</scope>
</reference>
<feature type="disulfide bond" evidence="7">
    <location>
        <begin position="540"/>
        <end position="585"/>
    </location>
</feature>
<dbReference type="AlphaFoldDB" id="A0A6J0VBV3"/>
<keyword evidence="6" id="KW-0479">Metal-binding</keyword>
<dbReference type="PROSITE" id="PS51438">
    <property type="entry name" value="ALBUMIN_2"/>
    <property type="match status" value="3"/>
</dbReference>
<dbReference type="GeneID" id="110089939"/>
<feature type="disulfide bond" evidence="7">
    <location>
        <begin position="79"/>
        <end position="89"/>
    </location>
</feature>
<feature type="disulfide bond" evidence="7">
    <location>
        <begin position="292"/>
        <end position="306"/>
    </location>
</feature>
<feature type="disulfide bond" evidence="7">
    <location>
        <begin position="488"/>
        <end position="504"/>
    </location>
</feature>
<feature type="disulfide bond" evidence="7">
    <location>
        <begin position="419"/>
        <end position="465"/>
    </location>
</feature>
<evidence type="ECO:0000256" key="7">
    <source>
        <dbReference type="PIRSR" id="PIRSR002520-2"/>
    </source>
</evidence>
<evidence type="ECO:0000313" key="10">
    <source>
        <dbReference type="Proteomes" id="UP001652642"/>
    </source>
</evidence>
<dbReference type="PANTHER" id="PTHR11385">
    <property type="entry name" value="SERUM ALBUMIN-RELATED"/>
    <property type="match status" value="1"/>
</dbReference>